<evidence type="ECO:0000313" key="1">
    <source>
        <dbReference type="EMBL" id="CAB1444871.1"/>
    </source>
</evidence>
<protein>
    <submittedName>
        <fullName evidence="1">Uncharacterized protein</fullName>
    </submittedName>
</protein>
<reference evidence="1" key="1">
    <citation type="submission" date="2020-03" db="EMBL/GenBank/DDBJ databases">
        <authorList>
            <person name="Weist P."/>
        </authorList>
    </citation>
    <scope>NUCLEOTIDE SEQUENCE</scope>
</reference>
<evidence type="ECO:0000313" key="2">
    <source>
        <dbReference type="Proteomes" id="UP001153269"/>
    </source>
</evidence>
<name>A0A9N7V674_PLEPL</name>
<sequence length="122" mass="13032">MFPLIPPLPPRPDRAVLLPSTEVSLKPVSSGVITSFRYSKGAEHTPGQEEGPEHRAATDHFILWDKTSLSVSTHTLGEHGWSSKAETSNAGSGPQYAAITLKYAPFSVGGTALFRLLGVTAF</sequence>
<organism evidence="1 2">
    <name type="scientific">Pleuronectes platessa</name>
    <name type="common">European plaice</name>
    <dbReference type="NCBI Taxonomy" id="8262"/>
    <lineage>
        <taxon>Eukaryota</taxon>
        <taxon>Metazoa</taxon>
        <taxon>Chordata</taxon>
        <taxon>Craniata</taxon>
        <taxon>Vertebrata</taxon>
        <taxon>Euteleostomi</taxon>
        <taxon>Actinopterygii</taxon>
        <taxon>Neopterygii</taxon>
        <taxon>Teleostei</taxon>
        <taxon>Neoteleostei</taxon>
        <taxon>Acanthomorphata</taxon>
        <taxon>Carangaria</taxon>
        <taxon>Pleuronectiformes</taxon>
        <taxon>Pleuronectoidei</taxon>
        <taxon>Pleuronectidae</taxon>
        <taxon>Pleuronectes</taxon>
    </lineage>
</organism>
<keyword evidence="2" id="KW-1185">Reference proteome</keyword>
<dbReference type="EMBL" id="CADEAL010003480">
    <property type="protein sequence ID" value="CAB1444871.1"/>
    <property type="molecule type" value="Genomic_DNA"/>
</dbReference>
<dbReference type="Proteomes" id="UP001153269">
    <property type="component" value="Unassembled WGS sequence"/>
</dbReference>
<proteinExistence type="predicted"/>
<accession>A0A9N7V674</accession>
<comment type="caution">
    <text evidence="1">The sequence shown here is derived from an EMBL/GenBank/DDBJ whole genome shotgun (WGS) entry which is preliminary data.</text>
</comment>
<dbReference type="AlphaFoldDB" id="A0A9N7V674"/>
<gene>
    <name evidence="1" type="ORF">PLEPLA_LOCUS32589</name>
</gene>